<dbReference type="AlphaFoldDB" id="B8I4K6"/>
<evidence type="ECO:0000313" key="1">
    <source>
        <dbReference type="EMBL" id="ACL74560.1"/>
    </source>
</evidence>
<gene>
    <name evidence="1" type="ordered locus">Ccel_0172</name>
</gene>
<keyword evidence="2" id="KW-1185">Reference proteome</keyword>
<organism evidence="1 2">
    <name type="scientific">Ruminiclostridium cellulolyticum (strain ATCC 35319 / DSM 5812 / JCM 6584 / H10)</name>
    <name type="common">Clostridium cellulolyticum</name>
    <dbReference type="NCBI Taxonomy" id="394503"/>
    <lineage>
        <taxon>Bacteria</taxon>
        <taxon>Bacillati</taxon>
        <taxon>Bacillota</taxon>
        <taxon>Clostridia</taxon>
        <taxon>Eubacteriales</taxon>
        <taxon>Oscillospiraceae</taxon>
        <taxon>Ruminiclostridium</taxon>
    </lineage>
</organism>
<dbReference type="eggNOG" id="COG3087">
    <property type="taxonomic scope" value="Bacteria"/>
</dbReference>
<dbReference type="OrthoDB" id="1705475at2"/>
<name>B8I4K6_RUMCH</name>
<dbReference type="EMBL" id="CP001348">
    <property type="protein sequence ID" value="ACL74560.1"/>
    <property type="molecule type" value="Genomic_DNA"/>
</dbReference>
<dbReference type="KEGG" id="cce:Ccel_0172"/>
<sequence length="447" mass="51447">MGNAYERQYHIFKTMDNNWENPSGFIKVEINDDNTRFQLSLNNLSDNKDSTYSLYGIQKDNSTLEYTDICRILPVNGRVDIKTNFSSDEIGSNKLNVHDINIFAVIYRSTDKSSGTVKCPLVAYAKGEQVWKGEFERVLEQPSLKIEASAAAIDADDTAEIPVAIQNEKNDEPETEDINIQSWTVLDDEYSKNPIELLESEGTEREQENIETYVSEEVSGQENIESYVSEEVSGQETDISDLSSKFQGDLSSVYQDSFEGEMEENDESGDNSQETGEVQDVWKKIQDDFNDISSIRIDESANMDKSETDIEHPLNIQLLKQELDNSFEEFNPFKTRNRSYKWWKINSPGFLNNILFRNNIKTYLLFNPKVMLAHYKYRYIILGLRNNRQPQRERLICGIPGVYNIDDNPFGSEGSWVQMEGYRPKYGAFGYWIVTLDPRTGKISKMK</sequence>
<dbReference type="Proteomes" id="UP000001349">
    <property type="component" value="Chromosome"/>
</dbReference>
<proteinExistence type="predicted"/>
<protein>
    <submittedName>
        <fullName evidence="1">Uncharacterized protein</fullName>
    </submittedName>
</protein>
<accession>B8I4K6</accession>
<evidence type="ECO:0000313" key="2">
    <source>
        <dbReference type="Proteomes" id="UP000001349"/>
    </source>
</evidence>
<reference evidence="1 2" key="1">
    <citation type="submission" date="2009-01" db="EMBL/GenBank/DDBJ databases">
        <title>Complete sequence of Clostridium cellulolyticum H10.</title>
        <authorList>
            <consortium name="US DOE Joint Genome Institute"/>
            <person name="Lucas S."/>
            <person name="Copeland A."/>
            <person name="Lapidus A."/>
            <person name="Glavina del Rio T."/>
            <person name="Dalin E."/>
            <person name="Tice H."/>
            <person name="Bruce D."/>
            <person name="Goodwin L."/>
            <person name="Pitluck S."/>
            <person name="Chertkov O."/>
            <person name="Saunders E."/>
            <person name="Brettin T."/>
            <person name="Detter J.C."/>
            <person name="Han C."/>
            <person name="Larimer F."/>
            <person name="Land M."/>
            <person name="Hauser L."/>
            <person name="Kyrpides N."/>
            <person name="Ivanova N."/>
            <person name="Zhou J."/>
            <person name="Richardson P."/>
        </authorList>
    </citation>
    <scope>NUCLEOTIDE SEQUENCE [LARGE SCALE GENOMIC DNA]</scope>
    <source>
        <strain evidence="2">ATCC 35319 / DSM 5812 / JCM 6584 / H10</strain>
    </source>
</reference>
<dbReference type="HOGENOM" id="CLU_634168_0_0_9"/>
<dbReference type="RefSeq" id="WP_012634625.1">
    <property type="nucleotide sequence ID" value="NC_011898.1"/>
</dbReference>
<dbReference type="STRING" id="394503.Ccel_0172"/>